<evidence type="ECO:0000313" key="7">
    <source>
        <dbReference type="Proteomes" id="UP000282515"/>
    </source>
</evidence>
<feature type="signal peptide" evidence="5">
    <location>
        <begin position="1"/>
        <end position="23"/>
    </location>
</feature>
<evidence type="ECO:0000313" key="6">
    <source>
        <dbReference type="EMBL" id="RLV55800.1"/>
    </source>
</evidence>
<dbReference type="NCBIfam" id="TIGR00787">
    <property type="entry name" value="dctP"/>
    <property type="match status" value="1"/>
</dbReference>
<proteinExistence type="inferred from homology"/>
<organism evidence="6 7">
    <name type="scientific">Aeromicrobium phragmitis</name>
    <dbReference type="NCBI Taxonomy" id="2478914"/>
    <lineage>
        <taxon>Bacteria</taxon>
        <taxon>Bacillati</taxon>
        <taxon>Actinomycetota</taxon>
        <taxon>Actinomycetes</taxon>
        <taxon>Propionibacteriales</taxon>
        <taxon>Nocardioidaceae</taxon>
        <taxon>Aeromicrobium</taxon>
    </lineage>
</organism>
<reference evidence="6 7" key="1">
    <citation type="submission" date="2018-10" db="EMBL/GenBank/DDBJ databases">
        <title>Aeromicrobium sp. 9W16Y-2 whole genome shotgun sequence.</title>
        <authorList>
            <person name="Li F."/>
        </authorList>
    </citation>
    <scope>NUCLEOTIDE SEQUENCE [LARGE SCALE GENOMIC DNA]</scope>
    <source>
        <strain evidence="6 7">9W16Y-2</strain>
    </source>
</reference>
<dbReference type="InterPro" id="IPR018389">
    <property type="entry name" value="DctP_fam"/>
</dbReference>
<protein>
    <submittedName>
        <fullName evidence="6">DctP family TRAP transporter solute-binding subunit</fullName>
    </submittedName>
</protein>
<dbReference type="Gene3D" id="3.40.190.170">
    <property type="entry name" value="Bacterial extracellular solute-binding protein, family 7"/>
    <property type="match status" value="1"/>
</dbReference>
<dbReference type="SUPFAM" id="SSF53850">
    <property type="entry name" value="Periplasmic binding protein-like II"/>
    <property type="match status" value="1"/>
</dbReference>
<dbReference type="GO" id="GO:0055085">
    <property type="term" value="P:transmembrane transport"/>
    <property type="evidence" value="ECO:0007669"/>
    <property type="project" value="InterPro"/>
</dbReference>
<accession>A0A3L8PKN5</accession>
<dbReference type="OrthoDB" id="9815946at2"/>
<evidence type="ECO:0000256" key="1">
    <source>
        <dbReference type="ARBA" id="ARBA00004196"/>
    </source>
</evidence>
<gene>
    <name evidence="6" type="ORF">D9V41_10110</name>
</gene>
<dbReference type="PROSITE" id="PS51257">
    <property type="entry name" value="PROKAR_LIPOPROTEIN"/>
    <property type="match status" value="1"/>
</dbReference>
<dbReference type="Pfam" id="PF03480">
    <property type="entry name" value="DctP"/>
    <property type="match status" value="1"/>
</dbReference>
<comment type="caution">
    <text evidence="6">The sequence shown here is derived from an EMBL/GenBank/DDBJ whole genome shotgun (WGS) entry which is preliminary data.</text>
</comment>
<dbReference type="GO" id="GO:0030288">
    <property type="term" value="C:outer membrane-bounded periplasmic space"/>
    <property type="evidence" value="ECO:0007669"/>
    <property type="project" value="InterPro"/>
</dbReference>
<sequence>MKIRNLCALATTLPLTMALAACAGPQGESGGDGEATLSFANSYPDNHPHNTCGAEVVRDAVADEGIEIEIFPSSQLGGDVDRFTSVMSGDIDIDLQGASGLAGTFEPIGVMDMAYAFEDADHLFAWFDESEEAQALREEFEQETGAKILDVWYYGDRTFSANKPIRTPEDLAGQRLRFPDSTVHLQNAKALGAEAVAVAFEEIYLALQQGTVDGQENPIAVVSANSYDEVQDYVSLNRHSVGSQLVVVNSDTWEGLSEDQQDALETSVRETREEDRACIEDETEAIVEEWASNGGPEVIEDVDVEAFRGRARDYLLSNLEGRQLELYQDIVEFQPGS</sequence>
<dbReference type="AlphaFoldDB" id="A0A3L8PKN5"/>
<evidence type="ECO:0000256" key="5">
    <source>
        <dbReference type="SAM" id="SignalP"/>
    </source>
</evidence>
<dbReference type="PANTHER" id="PTHR33376:SF4">
    <property type="entry name" value="SIALIC ACID-BINDING PERIPLASMIC PROTEIN SIAP"/>
    <property type="match status" value="1"/>
</dbReference>
<dbReference type="Proteomes" id="UP000282515">
    <property type="component" value="Unassembled WGS sequence"/>
</dbReference>
<feature type="chain" id="PRO_5039629522" evidence="5">
    <location>
        <begin position="24"/>
        <end position="337"/>
    </location>
</feature>
<dbReference type="EMBL" id="RDBF01000006">
    <property type="protein sequence ID" value="RLV55800.1"/>
    <property type="molecule type" value="Genomic_DNA"/>
</dbReference>
<name>A0A3L8PKN5_9ACTN</name>
<dbReference type="RefSeq" id="WP_121794437.1">
    <property type="nucleotide sequence ID" value="NZ_RDBF01000006.1"/>
</dbReference>
<keyword evidence="4 5" id="KW-0732">Signal</keyword>
<comment type="subcellular location">
    <subcellularLocation>
        <location evidence="1">Cell envelope</location>
    </subcellularLocation>
</comment>
<evidence type="ECO:0000256" key="3">
    <source>
        <dbReference type="ARBA" id="ARBA00022448"/>
    </source>
</evidence>
<dbReference type="InterPro" id="IPR004682">
    <property type="entry name" value="TRAP_DctP"/>
</dbReference>
<keyword evidence="7" id="KW-1185">Reference proteome</keyword>
<evidence type="ECO:0000256" key="4">
    <source>
        <dbReference type="ARBA" id="ARBA00022729"/>
    </source>
</evidence>
<comment type="similarity">
    <text evidence="2">Belongs to the bacterial solute-binding protein 7 family.</text>
</comment>
<dbReference type="NCBIfam" id="NF037995">
    <property type="entry name" value="TRAP_S1"/>
    <property type="match status" value="1"/>
</dbReference>
<evidence type="ECO:0000256" key="2">
    <source>
        <dbReference type="ARBA" id="ARBA00009023"/>
    </source>
</evidence>
<dbReference type="PANTHER" id="PTHR33376">
    <property type="match status" value="1"/>
</dbReference>
<dbReference type="InterPro" id="IPR038404">
    <property type="entry name" value="TRAP_DctP_sf"/>
</dbReference>
<keyword evidence="3" id="KW-0813">Transport</keyword>